<dbReference type="InterPro" id="IPR000835">
    <property type="entry name" value="HTH_MarR-typ"/>
</dbReference>
<sequence>MDQTGTSRPGSCLPGLDDAEQACWQFFLESSTQLGEILYQRLLDEHDLTLVDLLLLDALAKSDGGSARMSDLANRLTLTPSRVTARIQRLQTRKLVGRTTNTNDRRSVLASITRDGRACVHRAMHTYARTVRELYLDRLSRQRMTALGDSCRRINDDLPSVRRWFDSV</sequence>
<protein>
    <recommendedName>
        <fullName evidence="1">HTH marR-type domain-containing protein</fullName>
    </recommendedName>
</protein>
<evidence type="ECO:0000313" key="2">
    <source>
        <dbReference type="EMBL" id="BBX94610.1"/>
    </source>
</evidence>
<gene>
    <name evidence="2" type="ORF">MBOE_62590</name>
</gene>
<accession>A0ABM7J5W4</accession>
<organism evidence="2 3">
    <name type="scientific">Mycolicibacterium boenickei</name>
    <dbReference type="NCBI Taxonomy" id="146017"/>
    <lineage>
        <taxon>Bacteria</taxon>
        <taxon>Bacillati</taxon>
        <taxon>Actinomycetota</taxon>
        <taxon>Actinomycetes</taxon>
        <taxon>Mycobacteriales</taxon>
        <taxon>Mycobacteriaceae</taxon>
        <taxon>Mycolicibacterium</taxon>
    </lineage>
</organism>
<dbReference type="InterPro" id="IPR036388">
    <property type="entry name" value="WH-like_DNA-bd_sf"/>
</dbReference>
<dbReference type="InterPro" id="IPR039422">
    <property type="entry name" value="MarR/SlyA-like"/>
</dbReference>
<dbReference type="PROSITE" id="PS50995">
    <property type="entry name" value="HTH_MARR_2"/>
    <property type="match status" value="1"/>
</dbReference>
<dbReference type="EMBL" id="AP022579">
    <property type="protein sequence ID" value="BBX94610.1"/>
    <property type="molecule type" value="Genomic_DNA"/>
</dbReference>
<dbReference type="SMART" id="SM00347">
    <property type="entry name" value="HTH_MARR"/>
    <property type="match status" value="1"/>
</dbReference>
<dbReference type="RefSeq" id="WP_051576714.1">
    <property type="nucleotide sequence ID" value="NZ_CP060016.1"/>
</dbReference>
<dbReference type="PANTHER" id="PTHR33164:SF99">
    <property type="entry name" value="MARR FAMILY REGULATORY PROTEIN"/>
    <property type="match status" value="1"/>
</dbReference>
<feature type="domain" description="HTH marR-type" evidence="1">
    <location>
        <begin position="1"/>
        <end position="156"/>
    </location>
</feature>
<name>A0ABM7J5W4_9MYCO</name>
<dbReference type="Pfam" id="PF12802">
    <property type="entry name" value="MarR_2"/>
    <property type="match status" value="1"/>
</dbReference>
<reference evidence="2 3" key="1">
    <citation type="journal article" date="2019" name="Emerg. Microbes Infect.">
        <title>Comprehensive subspecies identification of 175 nontuberculous mycobacteria species based on 7547 genomic profiles.</title>
        <authorList>
            <person name="Matsumoto Y."/>
            <person name="Kinjo T."/>
            <person name="Motooka D."/>
            <person name="Nabeya D."/>
            <person name="Jung N."/>
            <person name="Uechi K."/>
            <person name="Horii T."/>
            <person name="Iida T."/>
            <person name="Fujita J."/>
            <person name="Nakamura S."/>
        </authorList>
    </citation>
    <scope>NUCLEOTIDE SEQUENCE [LARGE SCALE GENOMIC DNA]</scope>
    <source>
        <strain evidence="2 3">JCM 15653</strain>
    </source>
</reference>
<evidence type="ECO:0000259" key="1">
    <source>
        <dbReference type="PROSITE" id="PS50995"/>
    </source>
</evidence>
<dbReference type="PANTHER" id="PTHR33164">
    <property type="entry name" value="TRANSCRIPTIONAL REGULATOR, MARR FAMILY"/>
    <property type="match status" value="1"/>
</dbReference>
<dbReference type="InterPro" id="IPR036390">
    <property type="entry name" value="WH_DNA-bd_sf"/>
</dbReference>
<proteinExistence type="predicted"/>
<dbReference type="Proteomes" id="UP000466683">
    <property type="component" value="Chromosome"/>
</dbReference>
<dbReference type="Gene3D" id="1.10.10.10">
    <property type="entry name" value="Winged helix-like DNA-binding domain superfamily/Winged helix DNA-binding domain"/>
    <property type="match status" value="1"/>
</dbReference>
<keyword evidence="3" id="KW-1185">Reference proteome</keyword>
<dbReference type="SUPFAM" id="SSF46785">
    <property type="entry name" value="Winged helix' DNA-binding domain"/>
    <property type="match status" value="1"/>
</dbReference>
<evidence type="ECO:0000313" key="3">
    <source>
        <dbReference type="Proteomes" id="UP000466683"/>
    </source>
</evidence>